<feature type="binding site" evidence="6">
    <location>
        <begin position="21"/>
        <end position="23"/>
    </location>
    <ligand>
        <name>ATP</name>
        <dbReference type="ChEBI" id="CHEBI:30616"/>
    </ligand>
</feature>
<keyword evidence="1 6" id="KW-0963">Cytoplasm</keyword>
<reference evidence="7 8" key="1">
    <citation type="journal article" date="2020" name="Microorganisms">
        <title>Simultaneous Genome Sequencing of Prosthecochloris ethylica and Desulfuromonas acetoxidans within a Syntrophic Mixture Reveals Unique Pili and Protein Interactions.</title>
        <authorList>
            <person name="Kyndt J.A."/>
            <person name="Van Beeumen J.J."/>
            <person name="Meyer T.E."/>
        </authorList>
    </citation>
    <scope>NUCLEOTIDE SEQUENCE [LARGE SCALE GENOMIC DNA]</scope>
    <source>
        <strain evidence="7 8">N3</strain>
    </source>
</reference>
<proteinExistence type="inferred from homology"/>
<dbReference type="PANTHER" id="PTHR42749">
    <property type="entry name" value="CELL SHAPE-DETERMINING PROTEIN MREB"/>
    <property type="match status" value="1"/>
</dbReference>
<comment type="caution">
    <text evidence="7">The sequence shown here is derived from an EMBL/GenBank/DDBJ whole genome shotgun (WGS) entry which is preliminary data.</text>
</comment>
<gene>
    <name evidence="6" type="primary">mreB</name>
    <name evidence="7" type="ORF">INT08_02005</name>
</gene>
<keyword evidence="3 6" id="KW-0067">ATP-binding</keyword>
<evidence type="ECO:0000256" key="4">
    <source>
        <dbReference type="ARBA" id="ARBA00022960"/>
    </source>
</evidence>
<keyword evidence="8" id="KW-1185">Reference proteome</keyword>
<organism evidence="7 8">
    <name type="scientific">Prosthecochloris ethylica</name>
    <dbReference type="NCBI Taxonomy" id="2743976"/>
    <lineage>
        <taxon>Bacteria</taxon>
        <taxon>Pseudomonadati</taxon>
        <taxon>Chlorobiota</taxon>
        <taxon>Chlorobiia</taxon>
        <taxon>Chlorobiales</taxon>
        <taxon>Chlorobiaceae</taxon>
        <taxon>Prosthecochloris</taxon>
    </lineage>
</organism>
<evidence type="ECO:0000256" key="5">
    <source>
        <dbReference type="ARBA" id="ARBA00023458"/>
    </source>
</evidence>
<evidence type="ECO:0000256" key="6">
    <source>
        <dbReference type="HAMAP-Rule" id="MF_02207"/>
    </source>
</evidence>
<dbReference type="EMBL" id="JADGII010000002">
    <property type="protein sequence ID" value="MBF0635959.1"/>
    <property type="molecule type" value="Genomic_DNA"/>
</dbReference>
<comment type="subunit">
    <text evidence="6">Forms polymers.</text>
</comment>
<dbReference type="InterPro" id="IPR043129">
    <property type="entry name" value="ATPase_NBD"/>
</dbReference>
<comment type="similarity">
    <text evidence="5 6">Belongs to the FtsA/MreB family.</text>
</comment>
<evidence type="ECO:0000256" key="3">
    <source>
        <dbReference type="ARBA" id="ARBA00022840"/>
    </source>
</evidence>
<keyword evidence="4 6" id="KW-0133">Cell shape</keyword>
<evidence type="ECO:0000313" key="7">
    <source>
        <dbReference type="EMBL" id="MBF0635959.1"/>
    </source>
</evidence>
<dbReference type="PANTHER" id="PTHR42749:SF1">
    <property type="entry name" value="CELL SHAPE-DETERMINING PROTEIN MREB"/>
    <property type="match status" value="1"/>
</dbReference>
<keyword evidence="2 6" id="KW-0547">Nucleotide-binding</keyword>
<dbReference type="NCBIfam" id="NF010539">
    <property type="entry name" value="PRK13927.1"/>
    <property type="match status" value="1"/>
</dbReference>
<dbReference type="RefSeq" id="WP_175187103.1">
    <property type="nucleotide sequence ID" value="NZ_JABVZQ010000004.1"/>
</dbReference>
<dbReference type="InterPro" id="IPR004753">
    <property type="entry name" value="MreB"/>
</dbReference>
<dbReference type="Pfam" id="PF06723">
    <property type="entry name" value="MreB_Mbl"/>
    <property type="match status" value="1"/>
</dbReference>
<evidence type="ECO:0000256" key="1">
    <source>
        <dbReference type="ARBA" id="ARBA00022490"/>
    </source>
</evidence>
<protein>
    <recommendedName>
        <fullName evidence="6">Cell shape-determining protein MreB</fullName>
    </recommendedName>
</protein>
<feature type="binding site" evidence="6">
    <location>
        <begin position="213"/>
        <end position="216"/>
    </location>
    <ligand>
        <name>ATP</name>
        <dbReference type="ChEBI" id="CHEBI:30616"/>
    </ligand>
</feature>
<comment type="function">
    <text evidence="6">Forms membrane-associated dynamic filaments that are essential for cell shape determination. Acts by regulating cell wall synthesis and cell elongation, and thus cell shape. A feedback loop between cell geometry and MreB localization may maintain elongated cell shape by targeting cell wall growth to regions of negative cell wall curvature.</text>
</comment>
<dbReference type="Proteomes" id="UP000619838">
    <property type="component" value="Unassembled WGS sequence"/>
</dbReference>
<dbReference type="SUPFAM" id="SSF53067">
    <property type="entry name" value="Actin-like ATPase domain"/>
    <property type="match status" value="2"/>
</dbReference>
<comment type="subcellular location">
    <subcellularLocation>
        <location evidence="6">Cytoplasm</location>
    </subcellularLocation>
    <text evidence="6">Membrane-associated.</text>
</comment>
<evidence type="ECO:0000313" key="8">
    <source>
        <dbReference type="Proteomes" id="UP000619838"/>
    </source>
</evidence>
<comment type="caution">
    <text evidence="6">Lacks conserved residue(s) required for the propagation of feature annotation.</text>
</comment>
<feature type="binding site" evidence="6">
    <location>
        <begin position="165"/>
        <end position="167"/>
    </location>
    <ligand>
        <name>ATP</name>
        <dbReference type="ChEBI" id="CHEBI:30616"/>
    </ligand>
</feature>
<dbReference type="HAMAP" id="MF_02207">
    <property type="entry name" value="MreB"/>
    <property type="match status" value="1"/>
</dbReference>
<dbReference type="CDD" id="cd10225">
    <property type="entry name" value="ASKHA_NBD_MreB-like"/>
    <property type="match status" value="1"/>
</dbReference>
<dbReference type="PRINTS" id="PR01652">
    <property type="entry name" value="SHAPEPROTEIN"/>
</dbReference>
<name>A0ABR9XPQ1_9CHLB</name>
<evidence type="ECO:0000256" key="2">
    <source>
        <dbReference type="ARBA" id="ARBA00022741"/>
    </source>
</evidence>
<sequence length="354" mass="37910">MSLLEYLNMTSPVDIGLDLGTANILLYHQEKGIVLNEPSMVAKERGTGNVIAVGQEALDIHEKVHPGIVTVRPIASGVIADYEATTVMVRTMISKVATRSVFGLRRLIVSVPLGITPVEKRAVLDAAEKVGVKEIAFIAEPVAAAIGLGLDPFAATGHMVIDIGGGTSDIAVITLGGIASGESLRIAGTDFNSRIIQFFRNRYNLAISDYAAENLKLQSVCVYDKDENSTMTVQGMNVGTGLPETITVDSRPLNDSVDHLVSQMIAAIRKHIEALIVKPELAIDILEKGIYLTGGGSQLKGLNKRIQEETTLPVVTSDDPMTDVIKGVGEILADLDHYKPLLAIDYKALVKEDS</sequence>
<dbReference type="InterPro" id="IPR056546">
    <property type="entry name" value="MreB_MamK-like"/>
</dbReference>
<accession>A0ABR9XPQ1</accession>
<dbReference type="Gene3D" id="3.30.420.40">
    <property type="match status" value="2"/>
</dbReference>